<evidence type="ECO:0000313" key="3">
    <source>
        <dbReference type="EMBL" id="GMJ06648.1"/>
    </source>
</evidence>
<dbReference type="OrthoDB" id="949174at2759"/>
<comment type="caution">
    <text evidence="3">The sequence shown here is derived from an EMBL/GenBank/DDBJ whole genome shotgun (WGS) entry which is preliminary data.</text>
</comment>
<evidence type="ECO:0000256" key="1">
    <source>
        <dbReference type="ARBA" id="ARBA00005440"/>
    </source>
</evidence>
<dbReference type="EMBL" id="BSYR01000045">
    <property type="protein sequence ID" value="GMJ06648.1"/>
    <property type="molecule type" value="Genomic_DNA"/>
</dbReference>
<comment type="similarity">
    <text evidence="1">Belongs to the protease inhibitor I3 (leguminous Kunitz-type inhibitor) family.</text>
</comment>
<dbReference type="Proteomes" id="UP001165190">
    <property type="component" value="Unassembled WGS sequence"/>
</dbReference>
<dbReference type="Pfam" id="PF00197">
    <property type="entry name" value="Kunitz_legume"/>
    <property type="match status" value="1"/>
</dbReference>
<dbReference type="PANTHER" id="PTHR33107:SF28">
    <property type="entry name" value="CYSTEINE PROTEASE INHIBITOR 8-LIKE"/>
    <property type="match status" value="1"/>
</dbReference>
<proteinExistence type="inferred from homology"/>
<evidence type="ECO:0000313" key="4">
    <source>
        <dbReference type="Proteomes" id="UP001165190"/>
    </source>
</evidence>
<reference evidence="3" key="1">
    <citation type="submission" date="2023-05" db="EMBL/GenBank/DDBJ databases">
        <title>Genome and transcriptome analyses reveal genes involved in the formation of fine ridges on petal epidermal cells in Hibiscus trionum.</title>
        <authorList>
            <person name="Koshimizu S."/>
            <person name="Masuda S."/>
            <person name="Ishii T."/>
            <person name="Shirasu K."/>
            <person name="Hoshino A."/>
            <person name="Arita M."/>
        </authorList>
    </citation>
    <scope>NUCLEOTIDE SEQUENCE</scope>
    <source>
        <strain evidence="3">Hamamatsu line</strain>
    </source>
</reference>
<feature type="chain" id="PRO_5040927395" evidence="2">
    <location>
        <begin position="22"/>
        <end position="219"/>
    </location>
</feature>
<dbReference type="SUPFAM" id="SSF50386">
    <property type="entry name" value="STI-like"/>
    <property type="match status" value="1"/>
</dbReference>
<protein>
    <submittedName>
        <fullName evidence="3">ARABIDOPSIS THALIANA KUNITZ TRYPSIN INHIBITOR 5</fullName>
    </submittedName>
</protein>
<feature type="signal peptide" evidence="2">
    <location>
        <begin position="1"/>
        <end position="21"/>
    </location>
</feature>
<dbReference type="Gene3D" id="2.80.10.50">
    <property type="match status" value="1"/>
</dbReference>
<dbReference type="PROSITE" id="PS00283">
    <property type="entry name" value="SOYBEAN_KUNITZ"/>
    <property type="match status" value="1"/>
</dbReference>
<dbReference type="GO" id="GO:0004866">
    <property type="term" value="F:endopeptidase inhibitor activity"/>
    <property type="evidence" value="ECO:0007669"/>
    <property type="project" value="InterPro"/>
</dbReference>
<sequence length="219" mass="24078">MKIISAAVLFFLFLFIFSANSCFVWVKEPVRDTDGEELRSGLEYYIVSAKRGTGGGLGLGSSVEKPCPRFVIQRPLDSDYGTPVLFHPTNSGDSIVYESTDVNMEFVPGIDAYCRTPTTWKLDDSEHSSAKRWLTIGGGVGHPGPQTMSGWFRVEKVEPYSDNMVYKLSYCSSGSSLCSDVGKYVHDGKMRLGLTEEVGAPFVFVKASMAIQMVVGKRP</sequence>
<keyword evidence="4" id="KW-1185">Reference proteome</keyword>
<dbReference type="SMART" id="SM00452">
    <property type="entry name" value="STI"/>
    <property type="match status" value="1"/>
</dbReference>
<accession>A0A9W7J1Y2</accession>
<gene>
    <name evidence="3" type="ORF">HRI_004334000</name>
</gene>
<dbReference type="PRINTS" id="PR00291">
    <property type="entry name" value="KUNITZINHBTR"/>
</dbReference>
<name>A0A9W7J1Y2_HIBTR</name>
<dbReference type="AlphaFoldDB" id="A0A9W7J1Y2"/>
<evidence type="ECO:0000256" key="2">
    <source>
        <dbReference type="SAM" id="SignalP"/>
    </source>
</evidence>
<keyword evidence="2" id="KW-0732">Signal</keyword>
<dbReference type="InterPro" id="IPR002160">
    <property type="entry name" value="Prot_inh_Kunz-lg"/>
</dbReference>
<dbReference type="PANTHER" id="PTHR33107">
    <property type="entry name" value="KUNITZ TRYPSIN INHIBITOR 2"/>
    <property type="match status" value="1"/>
</dbReference>
<organism evidence="3 4">
    <name type="scientific">Hibiscus trionum</name>
    <name type="common">Flower of an hour</name>
    <dbReference type="NCBI Taxonomy" id="183268"/>
    <lineage>
        <taxon>Eukaryota</taxon>
        <taxon>Viridiplantae</taxon>
        <taxon>Streptophyta</taxon>
        <taxon>Embryophyta</taxon>
        <taxon>Tracheophyta</taxon>
        <taxon>Spermatophyta</taxon>
        <taxon>Magnoliopsida</taxon>
        <taxon>eudicotyledons</taxon>
        <taxon>Gunneridae</taxon>
        <taxon>Pentapetalae</taxon>
        <taxon>rosids</taxon>
        <taxon>malvids</taxon>
        <taxon>Malvales</taxon>
        <taxon>Malvaceae</taxon>
        <taxon>Malvoideae</taxon>
        <taxon>Hibiscus</taxon>
    </lineage>
</organism>
<dbReference type="InterPro" id="IPR011065">
    <property type="entry name" value="Kunitz_inhibitor_STI-like_sf"/>
</dbReference>